<dbReference type="Proteomes" id="UP000269708">
    <property type="component" value="Unassembled WGS sequence"/>
</dbReference>
<comment type="caution">
    <text evidence="1">The sequence shown here is derived from an EMBL/GenBank/DDBJ whole genome shotgun (WGS) entry which is preliminary data.</text>
</comment>
<proteinExistence type="predicted"/>
<accession>A0A3N4VP94</accession>
<keyword evidence="2" id="KW-1185">Reference proteome</keyword>
<evidence type="ECO:0000313" key="2">
    <source>
        <dbReference type="Proteomes" id="UP000269708"/>
    </source>
</evidence>
<dbReference type="RefSeq" id="WP_123768628.1">
    <property type="nucleotide sequence ID" value="NZ_RKQN01000001.1"/>
</dbReference>
<sequence>MVALALVLALGAAAAPPTEAEARAVLEAFDRAVNERRYDDAGRLLAADFEHVARNPALVEAMGADAFPADERRALLEGARFDAQAMLQDARAVGLRQRRQVRAFVPAGAGRPARLFSTLERTLDGTEPGSPCLRLALSEEAAFAREGGRVLLRSLRSANETVASPIPCR</sequence>
<dbReference type="AlphaFoldDB" id="A0A3N4VP94"/>
<evidence type="ECO:0000313" key="1">
    <source>
        <dbReference type="EMBL" id="RPE81041.1"/>
    </source>
</evidence>
<gene>
    <name evidence="1" type="ORF">EDC50_0209</name>
</gene>
<name>A0A3N4VP94_9GAMM</name>
<reference evidence="1 2" key="1">
    <citation type="submission" date="2018-11" db="EMBL/GenBank/DDBJ databases">
        <title>Genomic Encyclopedia of Type Strains, Phase IV (KMG-IV): sequencing the most valuable type-strain genomes for metagenomic binning, comparative biology and taxonomic classification.</title>
        <authorList>
            <person name="Goeker M."/>
        </authorList>
    </citation>
    <scope>NUCLEOTIDE SEQUENCE [LARGE SCALE GENOMIC DNA]</scope>
    <source>
        <strain evidence="1 2">DSM 25623</strain>
    </source>
</reference>
<dbReference type="EMBL" id="RKQN01000001">
    <property type="protein sequence ID" value="RPE81041.1"/>
    <property type="molecule type" value="Genomic_DNA"/>
</dbReference>
<organism evidence="1 2">
    <name type="scientific">Vulcaniibacterium tengchongense</name>
    <dbReference type="NCBI Taxonomy" id="1273429"/>
    <lineage>
        <taxon>Bacteria</taxon>
        <taxon>Pseudomonadati</taxon>
        <taxon>Pseudomonadota</taxon>
        <taxon>Gammaproteobacteria</taxon>
        <taxon>Lysobacterales</taxon>
        <taxon>Lysobacteraceae</taxon>
        <taxon>Vulcaniibacterium</taxon>
    </lineage>
</organism>
<protein>
    <submittedName>
        <fullName evidence="1">Uncharacterized protein</fullName>
    </submittedName>
</protein>